<proteinExistence type="predicted"/>
<evidence type="ECO:0000256" key="1">
    <source>
        <dbReference type="SAM" id="MobiDB-lite"/>
    </source>
</evidence>
<evidence type="ECO:0000313" key="2">
    <source>
        <dbReference type="EMBL" id="MCI54141.1"/>
    </source>
</evidence>
<dbReference type="EMBL" id="LXQA010474820">
    <property type="protein sequence ID" value="MCI54141.1"/>
    <property type="molecule type" value="Genomic_DNA"/>
</dbReference>
<evidence type="ECO:0000313" key="3">
    <source>
        <dbReference type="Proteomes" id="UP000265520"/>
    </source>
</evidence>
<dbReference type="AlphaFoldDB" id="A0A392SZ58"/>
<reference evidence="2 3" key="1">
    <citation type="journal article" date="2018" name="Front. Plant Sci.">
        <title>Red Clover (Trifolium pratense) and Zigzag Clover (T. medium) - A Picture of Genomic Similarities and Differences.</title>
        <authorList>
            <person name="Dluhosova J."/>
            <person name="Istvanek J."/>
            <person name="Nedelnik J."/>
            <person name="Repkova J."/>
        </authorList>
    </citation>
    <scope>NUCLEOTIDE SEQUENCE [LARGE SCALE GENOMIC DNA]</scope>
    <source>
        <strain evidence="3">cv. 10/8</strain>
        <tissue evidence="2">Leaf</tissue>
    </source>
</reference>
<name>A0A392SZ58_9FABA</name>
<accession>A0A392SZ58</accession>
<feature type="region of interest" description="Disordered" evidence="1">
    <location>
        <begin position="1"/>
        <end position="28"/>
    </location>
</feature>
<dbReference type="Proteomes" id="UP000265520">
    <property type="component" value="Unassembled WGS sequence"/>
</dbReference>
<comment type="caution">
    <text evidence="2">The sequence shown here is derived from an EMBL/GenBank/DDBJ whole genome shotgun (WGS) entry which is preliminary data.</text>
</comment>
<keyword evidence="3" id="KW-1185">Reference proteome</keyword>
<protein>
    <submittedName>
        <fullName evidence="2">Uncharacterized protein</fullName>
    </submittedName>
</protein>
<sequence length="28" mass="3001">MVKAKFEAEPGPGNCLSPGDTFPRQARP</sequence>
<organism evidence="2 3">
    <name type="scientific">Trifolium medium</name>
    <dbReference type="NCBI Taxonomy" id="97028"/>
    <lineage>
        <taxon>Eukaryota</taxon>
        <taxon>Viridiplantae</taxon>
        <taxon>Streptophyta</taxon>
        <taxon>Embryophyta</taxon>
        <taxon>Tracheophyta</taxon>
        <taxon>Spermatophyta</taxon>
        <taxon>Magnoliopsida</taxon>
        <taxon>eudicotyledons</taxon>
        <taxon>Gunneridae</taxon>
        <taxon>Pentapetalae</taxon>
        <taxon>rosids</taxon>
        <taxon>fabids</taxon>
        <taxon>Fabales</taxon>
        <taxon>Fabaceae</taxon>
        <taxon>Papilionoideae</taxon>
        <taxon>50 kb inversion clade</taxon>
        <taxon>NPAAA clade</taxon>
        <taxon>Hologalegina</taxon>
        <taxon>IRL clade</taxon>
        <taxon>Trifolieae</taxon>
        <taxon>Trifolium</taxon>
    </lineage>
</organism>